<accession>A0A5P8I0J9</accession>
<name>A0A5P8I0J9_CONMA</name>
<dbReference type="AlphaFoldDB" id="A0A5P8I0J9"/>
<proteinExistence type="evidence at transcript level"/>
<reference evidence="2" key="1">
    <citation type="journal article" date="2019" name="Mar. Drugs">
        <title>Conotoxin diversity in the venom gland transcriptome of the Magician's Cone, Pionoconus magus.</title>
        <authorList>
            <person name="Pardos-Blas J.R."/>
            <person name="Irisarri I."/>
            <person name="Abalde S."/>
            <person name="Tenorio M.J."/>
            <person name="Zardoya R."/>
        </authorList>
    </citation>
    <scope>NUCLEOTIDE SEQUENCE</scope>
    <source>
        <tissue evidence="2">Venom gland</tissue>
    </source>
</reference>
<sequence length="93" mass="10728">MQRGAVLLGVVAFLALWSQAAADVYDLNDPDVLAVVDEGQKLMHACSIANKYTYDPWWKLNILAFKEMRVYHSMMGDMVTCLNHFFRRRHGEH</sequence>
<dbReference type="EMBL" id="MN517315">
    <property type="protein sequence ID" value="QFQ60998.1"/>
    <property type="molecule type" value="mRNA"/>
</dbReference>
<evidence type="ECO:0000313" key="2">
    <source>
        <dbReference type="EMBL" id="QFQ60998.1"/>
    </source>
</evidence>
<protein>
    <submittedName>
        <fullName evidence="2">Conotoxin superfamily F</fullName>
    </submittedName>
</protein>
<organism evidence="2">
    <name type="scientific">Conus magus</name>
    <name type="common">Magical cone</name>
    <dbReference type="NCBI Taxonomy" id="6492"/>
    <lineage>
        <taxon>Eukaryota</taxon>
        <taxon>Metazoa</taxon>
        <taxon>Spiralia</taxon>
        <taxon>Lophotrochozoa</taxon>
        <taxon>Mollusca</taxon>
        <taxon>Gastropoda</taxon>
        <taxon>Caenogastropoda</taxon>
        <taxon>Neogastropoda</taxon>
        <taxon>Conoidea</taxon>
        <taxon>Conidae</taxon>
        <taxon>Conus</taxon>
        <taxon>Pionoconus</taxon>
    </lineage>
</organism>
<keyword evidence="1" id="KW-0732">Signal</keyword>
<feature type="signal peptide" evidence="1">
    <location>
        <begin position="1"/>
        <end position="22"/>
    </location>
</feature>
<feature type="chain" id="PRO_5024360937" evidence="1">
    <location>
        <begin position="23"/>
        <end position="93"/>
    </location>
</feature>
<evidence type="ECO:0000256" key="1">
    <source>
        <dbReference type="SAM" id="SignalP"/>
    </source>
</evidence>